<evidence type="ECO:0000313" key="3">
    <source>
        <dbReference type="EMBL" id="HIU48917.1"/>
    </source>
</evidence>
<dbReference type="Gene3D" id="3.30.457.10">
    <property type="entry name" value="Copper amine oxidase-like, N-terminal domain"/>
    <property type="match status" value="1"/>
</dbReference>
<keyword evidence="1" id="KW-0732">Signal</keyword>
<protein>
    <submittedName>
        <fullName evidence="3">Copper amine oxidase N-terminal domain-containing protein</fullName>
    </submittedName>
</protein>
<dbReference type="Proteomes" id="UP000824111">
    <property type="component" value="Unassembled WGS sequence"/>
</dbReference>
<feature type="domain" description="Copper amine oxidase-like N-terminal" evidence="2">
    <location>
        <begin position="30"/>
        <end position="140"/>
    </location>
</feature>
<dbReference type="AlphaFoldDB" id="A0A9D1LVX0"/>
<evidence type="ECO:0000259" key="2">
    <source>
        <dbReference type="Pfam" id="PF07833"/>
    </source>
</evidence>
<sequence length="143" mass="15466">MKKMIAGILAALCVASAGAANAADTVTIRVDGEELALEEPAFLENDRTLVPLRGVFEAVGAQVMWDQDSKTVVVTQNQEDALTVIVVQIDSKNAFVGEEQKELDVPATLVNDTTYVPLRFILEELGNSVTWDQETKTVDITTA</sequence>
<gene>
    <name evidence="3" type="ORF">IAB04_06100</name>
</gene>
<dbReference type="SUPFAM" id="SSF55383">
    <property type="entry name" value="Copper amine oxidase, domain N"/>
    <property type="match status" value="2"/>
</dbReference>
<reference evidence="3" key="1">
    <citation type="submission" date="2020-10" db="EMBL/GenBank/DDBJ databases">
        <authorList>
            <person name="Gilroy R."/>
        </authorList>
    </citation>
    <scope>NUCLEOTIDE SEQUENCE</scope>
    <source>
        <strain evidence="3">ChiSjej4B22-9803</strain>
    </source>
</reference>
<dbReference type="EMBL" id="DVND01000158">
    <property type="protein sequence ID" value="HIU48917.1"/>
    <property type="molecule type" value="Genomic_DNA"/>
</dbReference>
<feature type="chain" id="PRO_5038997754" evidence="1">
    <location>
        <begin position="23"/>
        <end position="143"/>
    </location>
</feature>
<name>A0A9D1LVX0_9FIRM</name>
<dbReference type="InterPro" id="IPR012854">
    <property type="entry name" value="Cu_amine_oxidase-like_N"/>
</dbReference>
<dbReference type="InterPro" id="IPR036582">
    <property type="entry name" value="Mao_N_sf"/>
</dbReference>
<comment type="caution">
    <text evidence="3">The sequence shown here is derived from an EMBL/GenBank/DDBJ whole genome shotgun (WGS) entry which is preliminary data.</text>
</comment>
<evidence type="ECO:0000313" key="4">
    <source>
        <dbReference type="Proteomes" id="UP000824111"/>
    </source>
</evidence>
<accession>A0A9D1LVX0</accession>
<proteinExistence type="predicted"/>
<evidence type="ECO:0000256" key="1">
    <source>
        <dbReference type="SAM" id="SignalP"/>
    </source>
</evidence>
<organism evidence="3 4">
    <name type="scientific">Candidatus Avimonoglobus intestinipullorum</name>
    <dbReference type="NCBI Taxonomy" id="2840699"/>
    <lineage>
        <taxon>Bacteria</taxon>
        <taxon>Bacillati</taxon>
        <taxon>Bacillota</taxon>
        <taxon>Clostridia</taxon>
        <taxon>Eubacteriales</taxon>
        <taxon>Candidatus Avimonoglobus</taxon>
    </lineage>
</organism>
<dbReference type="Pfam" id="PF07833">
    <property type="entry name" value="Cu_amine_oxidN1"/>
    <property type="match status" value="1"/>
</dbReference>
<feature type="signal peptide" evidence="1">
    <location>
        <begin position="1"/>
        <end position="22"/>
    </location>
</feature>
<reference evidence="3" key="2">
    <citation type="journal article" date="2021" name="PeerJ">
        <title>Extensive microbial diversity within the chicken gut microbiome revealed by metagenomics and culture.</title>
        <authorList>
            <person name="Gilroy R."/>
            <person name="Ravi A."/>
            <person name="Getino M."/>
            <person name="Pursley I."/>
            <person name="Horton D.L."/>
            <person name="Alikhan N.F."/>
            <person name="Baker D."/>
            <person name="Gharbi K."/>
            <person name="Hall N."/>
            <person name="Watson M."/>
            <person name="Adriaenssens E.M."/>
            <person name="Foster-Nyarko E."/>
            <person name="Jarju S."/>
            <person name="Secka A."/>
            <person name="Antonio M."/>
            <person name="Oren A."/>
            <person name="Chaudhuri R.R."/>
            <person name="La Ragione R."/>
            <person name="Hildebrand F."/>
            <person name="Pallen M.J."/>
        </authorList>
    </citation>
    <scope>NUCLEOTIDE SEQUENCE</scope>
    <source>
        <strain evidence="3">ChiSjej4B22-9803</strain>
    </source>
</reference>